<proteinExistence type="predicted"/>
<feature type="region of interest" description="Disordered" evidence="1">
    <location>
        <begin position="31"/>
        <end position="58"/>
    </location>
</feature>
<dbReference type="EMBL" id="JAVUPU010000007">
    <property type="protein sequence ID" value="MDT9600053.1"/>
    <property type="molecule type" value="Genomic_DNA"/>
</dbReference>
<evidence type="ECO:0000313" key="3">
    <source>
        <dbReference type="Proteomes" id="UP001259572"/>
    </source>
</evidence>
<feature type="compositionally biased region" description="Basic and acidic residues" evidence="1">
    <location>
        <begin position="217"/>
        <end position="258"/>
    </location>
</feature>
<gene>
    <name evidence="2" type="ORF">RQX22_13920</name>
</gene>
<evidence type="ECO:0000313" key="2">
    <source>
        <dbReference type="EMBL" id="MDT9600053.1"/>
    </source>
</evidence>
<feature type="compositionally biased region" description="Basic and acidic residues" evidence="1">
    <location>
        <begin position="31"/>
        <end position="41"/>
    </location>
</feature>
<dbReference type="Proteomes" id="UP001259572">
    <property type="component" value="Unassembled WGS sequence"/>
</dbReference>
<protein>
    <recommendedName>
        <fullName evidence="4">DUF1376 domain-containing protein</fullName>
    </recommendedName>
</protein>
<dbReference type="RefSeq" id="WP_315727154.1">
    <property type="nucleotide sequence ID" value="NZ_JAVUPU010000007.1"/>
</dbReference>
<sequence length="288" mass="30573">MIGAHTLRALVGAGLSSDQILAVVDALEADARPRDRSAAERQRRRRDRLRAEAGGEGSAAGQFAFDAAGGGSAAAAARMEVVAAPAAQPVAPGADTRVTAGVTGENTGCVTAPDAANVTDGAAPLDEYISNPPTPTLTPEGVAPSAAKGRKRAQRLPDDFAMPEDWKLWAGAERGWDPKAIETEAANFADYWQARGSGAAKRDWRKAWQHWVRNAKRPDGGHREAAARTPEQHAKAAEEHAARLERIGRAEDAAEIRRRWSTGPPRPPLDCLPPALRSGLERSQAPTE</sequence>
<evidence type="ECO:0000256" key="1">
    <source>
        <dbReference type="SAM" id="MobiDB-lite"/>
    </source>
</evidence>
<name>A0ABU3Q9H3_9SPHN</name>
<organism evidence="2 3">
    <name type="scientific">Sphingosinicella rhizophila</name>
    <dbReference type="NCBI Taxonomy" id="3050082"/>
    <lineage>
        <taxon>Bacteria</taxon>
        <taxon>Pseudomonadati</taxon>
        <taxon>Pseudomonadota</taxon>
        <taxon>Alphaproteobacteria</taxon>
        <taxon>Sphingomonadales</taxon>
        <taxon>Sphingosinicellaceae</taxon>
        <taxon>Sphingosinicella</taxon>
    </lineage>
</organism>
<feature type="region of interest" description="Disordered" evidence="1">
    <location>
        <begin position="217"/>
        <end position="288"/>
    </location>
</feature>
<keyword evidence="3" id="KW-1185">Reference proteome</keyword>
<comment type="caution">
    <text evidence="2">The sequence shown here is derived from an EMBL/GenBank/DDBJ whole genome shotgun (WGS) entry which is preliminary data.</text>
</comment>
<accession>A0ABU3Q9H3</accession>
<evidence type="ECO:0008006" key="4">
    <source>
        <dbReference type="Google" id="ProtNLM"/>
    </source>
</evidence>
<reference evidence="2 3" key="1">
    <citation type="submission" date="2023-05" db="EMBL/GenBank/DDBJ databases">
        <authorList>
            <person name="Guo Y."/>
        </authorList>
    </citation>
    <scope>NUCLEOTIDE SEQUENCE [LARGE SCALE GENOMIC DNA]</scope>
    <source>
        <strain evidence="2 3">GR2756</strain>
    </source>
</reference>